<comment type="caution">
    <text evidence="3">The sequence shown here is derived from an EMBL/GenBank/DDBJ whole genome shotgun (WGS) entry which is preliminary data.</text>
</comment>
<accession>A0AA88AYP7</accession>
<dbReference type="InterPro" id="IPR050425">
    <property type="entry name" value="NAD(P)_dehydrat-like"/>
</dbReference>
<dbReference type="PANTHER" id="PTHR10366:SF628">
    <property type="entry name" value="NAD(P)-BINDING ROSSMANN-FOLD SUPERFAMILY PROTEIN"/>
    <property type="match status" value="1"/>
</dbReference>
<protein>
    <submittedName>
        <fullName evidence="3">Uncharacterized protein</fullName>
    </submittedName>
</protein>
<dbReference type="Gene3D" id="3.40.50.720">
    <property type="entry name" value="NAD(P)-binding Rossmann-like Domain"/>
    <property type="match status" value="1"/>
</dbReference>
<dbReference type="GO" id="GO:0016616">
    <property type="term" value="F:oxidoreductase activity, acting on the CH-OH group of donors, NAD or NADP as acceptor"/>
    <property type="evidence" value="ECO:0007669"/>
    <property type="project" value="TreeGrafter"/>
</dbReference>
<evidence type="ECO:0000313" key="4">
    <source>
        <dbReference type="Proteomes" id="UP001187192"/>
    </source>
</evidence>
<evidence type="ECO:0000313" key="3">
    <source>
        <dbReference type="EMBL" id="GMN52071.1"/>
    </source>
</evidence>
<keyword evidence="2" id="KW-0560">Oxidoreductase</keyword>
<keyword evidence="1" id="KW-0521">NADP</keyword>
<dbReference type="InterPro" id="IPR036291">
    <property type="entry name" value="NAD(P)-bd_dom_sf"/>
</dbReference>
<organism evidence="3 4">
    <name type="scientific">Ficus carica</name>
    <name type="common">Common fig</name>
    <dbReference type="NCBI Taxonomy" id="3494"/>
    <lineage>
        <taxon>Eukaryota</taxon>
        <taxon>Viridiplantae</taxon>
        <taxon>Streptophyta</taxon>
        <taxon>Embryophyta</taxon>
        <taxon>Tracheophyta</taxon>
        <taxon>Spermatophyta</taxon>
        <taxon>Magnoliopsida</taxon>
        <taxon>eudicotyledons</taxon>
        <taxon>Gunneridae</taxon>
        <taxon>Pentapetalae</taxon>
        <taxon>rosids</taxon>
        <taxon>fabids</taxon>
        <taxon>Rosales</taxon>
        <taxon>Moraceae</taxon>
        <taxon>Ficeae</taxon>
        <taxon>Ficus</taxon>
    </lineage>
</organism>
<dbReference type="AlphaFoldDB" id="A0AA88AYP7"/>
<gene>
    <name evidence="3" type="ORF">TIFTF001_021221</name>
</gene>
<reference evidence="3" key="1">
    <citation type="submission" date="2023-07" db="EMBL/GenBank/DDBJ databases">
        <title>draft genome sequence of fig (Ficus carica).</title>
        <authorList>
            <person name="Takahashi T."/>
            <person name="Nishimura K."/>
        </authorList>
    </citation>
    <scope>NUCLEOTIDE SEQUENCE</scope>
</reference>
<dbReference type="Proteomes" id="UP001187192">
    <property type="component" value="Unassembled WGS sequence"/>
</dbReference>
<dbReference type="SUPFAM" id="SSF51735">
    <property type="entry name" value="NAD(P)-binding Rossmann-fold domains"/>
    <property type="match status" value="1"/>
</dbReference>
<evidence type="ECO:0000256" key="2">
    <source>
        <dbReference type="ARBA" id="ARBA00023002"/>
    </source>
</evidence>
<keyword evidence="4" id="KW-1185">Reference proteome</keyword>
<name>A0AA88AYP7_FICCA</name>
<evidence type="ECO:0000256" key="1">
    <source>
        <dbReference type="ARBA" id="ARBA00022857"/>
    </source>
</evidence>
<sequence>MEFGVDMEDENIGSSPSQNQIRVVLTSSISTLTAKDSNGGWKQVVDEFSRTHVDHVWKTKASGWVYTLSKLLTEEEAFKFAVENGVDLVSVITATVAGPFLTTNVPSSIQVLLSPLTNICKAHIFLMEHEKADGRYICSAQNCPLAKLLNHLAQEYPSSNLQRFLGEDLNQAPSEISSKKLKDLGFKYKHGVQDIIHETVTGCVGYGFLHPIGS</sequence>
<dbReference type="EMBL" id="BTGU01000040">
    <property type="protein sequence ID" value="GMN52071.1"/>
    <property type="molecule type" value="Genomic_DNA"/>
</dbReference>
<proteinExistence type="predicted"/>
<dbReference type="PANTHER" id="PTHR10366">
    <property type="entry name" value="NAD DEPENDENT EPIMERASE/DEHYDRATASE"/>
    <property type="match status" value="1"/>
</dbReference>